<dbReference type="Proteomes" id="UP000254072">
    <property type="component" value="Unassembled WGS sequence"/>
</dbReference>
<dbReference type="EMBL" id="UGTL01000002">
    <property type="protein sequence ID" value="SUB97682.1"/>
    <property type="molecule type" value="Genomic_DNA"/>
</dbReference>
<proteinExistence type="predicted"/>
<protein>
    <submittedName>
        <fullName evidence="1">Uncharacterized protein</fullName>
    </submittedName>
</protein>
<evidence type="ECO:0000313" key="2">
    <source>
        <dbReference type="Proteomes" id="UP000254072"/>
    </source>
</evidence>
<dbReference type="AlphaFoldDB" id="A0A379EGC0"/>
<sequence length="34" mass="3986">MLCVKALQPNILFFESKLKKIKLLYYNAKITNKA</sequence>
<name>A0A379EGC0_9BACT</name>
<accession>A0A379EGC0</accession>
<gene>
    <name evidence="1" type="ORF">NCTC11157_02472</name>
</gene>
<evidence type="ECO:0000313" key="1">
    <source>
        <dbReference type="EMBL" id="SUB97682.1"/>
    </source>
</evidence>
<organism evidence="1 2">
    <name type="scientific">Prevotella disiens</name>
    <dbReference type="NCBI Taxonomy" id="28130"/>
    <lineage>
        <taxon>Bacteria</taxon>
        <taxon>Pseudomonadati</taxon>
        <taxon>Bacteroidota</taxon>
        <taxon>Bacteroidia</taxon>
        <taxon>Bacteroidales</taxon>
        <taxon>Prevotellaceae</taxon>
        <taxon>Prevotella</taxon>
    </lineage>
</organism>
<reference evidence="1 2" key="1">
    <citation type="submission" date="2018-06" db="EMBL/GenBank/DDBJ databases">
        <authorList>
            <consortium name="Pathogen Informatics"/>
            <person name="Doyle S."/>
        </authorList>
    </citation>
    <scope>NUCLEOTIDE SEQUENCE [LARGE SCALE GENOMIC DNA]</scope>
    <source>
        <strain evidence="1 2">NCTC11157</strain>
    </source>
</reference>